<dbReference type="EMBL" id="VYSA01000001">
    <property type="protein sequence ID" value="KAA9110601.1"/>
    <property type="molecule type" value="Genomic_DNA"/>
</dbReference>
<dbReference type="GO" id="GO:0009231">
    <property type="term" value="P:riboflavin biosynthetic process"/>
    <property type="evidence" value="ECO:0007669"/>
    <property type="project" value="InterPro"/>
</dbReference>
<gene>
    <name evidence="2" type="ORF">F6B43_02740</name>
</gene>
<organism evidence="2 3">
    <name type="scientific">Microbacterium rhizomatis</name>
    <dbReference type="NCBI Taxonomy" id="1631477"/>
    <lineage>
        <taxon>Bacteria</taxon>
        <taxon>Bacillati</taxon>
        <taxon>Actinomycetota</taxon>
        <taxon>Actinomycetes</taxon>
        <taxon>Micrococcales</taxon>
        <taxon>Microbacteriaceae</taxon>
        <taxon>Microbacterium</taxon>
    </lineage>
</organism>
<dbReference type="RefSeq" id="WP_150447375.1">
    <property type="nucleotide sequence ID" value="NZ_VYSA01000001.1"/>
</dbReference>
<dbReference type="AlphaFoldDB" id="A0A5J5J3I8"/>
<protein>
    <submittedName>
        <fullName evidence="2">Dihydrofolate reductase</fullName>
    </submittedName>
</protein>
<evidence type="ECO:0000259" key="1">
    <source>
        <dbReference type="Pfam" id="PF01872"/>
    </source>
</evidence>
<dbReference type="PANTHER" id="PTHR38011">
    <property type="entry name" value="DIHYDROFOLATE REDUCTASE FAMILY PROTEIN (AFU_ORTHOLOGUE AFUA_8G06820)"/>
    <property type="match status" value="1"/>
</dbReference>
<feature type="domain" description="Bacterial bifunctional deaminase-reductase C-terminal" evidence="1">
    <location>
        <begin position="81"/>
        <end position="178"/>
    </location>
</feature>
<evidence type="ECO:0000313" key="3">
    <source>
        <dbReference type="Proteomes" id="UP000325827"/>
    </source>
</evidence>
<dbReference type="PANTHER" id="PTHR38011:SF11">
    <property type="entry name" value="2,5-DIAMINO-6-RIBOSYLAMINO-4(3H)-PYRIMIDINONE 5'-PHOSPHATE REDUCTASE"/>
    <property type="match status" value="1"/>
</dbReference>
<dbReference type="SUPFAM" id="SSF53597">
    <property type="entry name" value="Dihydrofolate reductase-like"/>
    <property type="match status" value="1"/>
</dbReference>
<comment type="caution">
    <text evidence="2">The sequence shown here is derived from an EMBL/GenBank/DDBJ whole genome shotgun (WGS) entry which is preliminary data.</text>
</comment>
<dbReference type="InterPro" id="IPR024072">
    <property type="entry name" value="DHFR-like_dom_sf"/>
</dbReference>
<dbReference type="InterPro" id="IPR050765">
    <property type="entry name" value="Riboflavin_Biosynth_HTPR"/>
</dbReference>
<keyword evidence="3" id="KW-1185">Reference proteome</keyword>
<accession>A0A5J5J3I8</accession>
<dbReference type="Gene3D" id="3.40.430.10">
    <property type="entry name" value="Dihydrofolate Reductase, subunit A"/>
    <property type="match status" value="1"/>
</dbReference>
<dbReference type="Proteomes" id="UP000325827">
    <property type="component" value="Unassembled WGS sequence"/>
</dbReference>
<sequence>MPRTIFYTATTLNGFLADDSDSLDWLFRVPGGESAETGDTGFADFLANVGVIVEGSTTYEWVVAHERLTEHPEKWQEFYGARPTFVFTTRDLPRVAGADVRFVRGSVDEHWDEIAAAAGHRDVWLVGGGDLVGQFADAGRLDELRVSVAPVTLVSGRPLLPRRIESNRLRLESVDRTGQFARLVYSVAPPA</sequence>
<dbReference type="OrthoDB" id="3427770at2"/>
<name>A0A5J5J3I8_9MICO</name>
<proteinExistence type="predicted"/>
<reference evidence="3" key="1">
    <citation type="submission" date="2019-09" db="EMBL/GenBank/DDBJ databases">
        <title>Mumia zhuanghuii sp. nov. isolated from the intestinal contents of plateau pika (Ochotona curzoniae) in the Qinghai-Tibet plateau of China.</title>
        <authorList>
            <person name="Tian Z."/>
        </authorList>
    </citation>
    <scope>NUCLEOTIDE SEQUENCE [LARGE SCALE GENOMIC DNA]</scope>
    <source>
        <strain evidence="3">JCM 30598</strain>
    </source>
</reference>
<dbReference type="InterPro" id="IPR002734">
    <property type="entry name" value="RibDG_C"/>
</dbReference>
<dbReference type="GO" id="GO:0008703">
    <property type="term" value="F:5-amino-6-(5-phosphoribosylamino)uracil reductase activity"/>
    <property type="evidence" value="ECO:0007669"/>
    <property type="project" value="InterPro"/>
</dbReference>
<dbReference type="Pfam" id="PF01872">
    <property type="entry name" value="RibD_C"/>
    <property type="match status" value="1"/>
</dbReference>
<evidence type="ECO:0000313" key="2">
    <source>
        <dbReference type="EMBL" id="KAA9110601.1"/>
    </source>
</evidence>